<evidence type="ECO:0000313" key="2">
    <source>
        <dbReference type="EMBL" id="KAK5857716.1"/>
    </source>
</evidence>
<dbReference type="EMBL" id="JAUZQC010000016">
    <property type="protein sequence ID" value="KAK5857716.1"/>
    <property type="molecule type" value="Genomic_DNA"/>
</dbReference>
<reference evidence="2 3" key="1">
    <citation type="journal article" date="2023" name="Genes (Basel)">
        <title>Chromosome-Level Genome Assembly and Circadian Gene Repertoire of the Patagonia Blennie Eleginops maclovinus-The Closest Ancestral Proxy of Antarctic Cryonotothenioids.</title>
        <authorList>
            <person name="Cheng C.C."/>
            <person name="Rivera-Colon A.G."/>
            <person name="Minhas B.F."/>
            <person name="Wilson L."/>
            <person name="Rayamajhi N."/>
            <person name="Vargas-Chacoff L."/>
            <person name="Catchen J.M."/>
        </authorList>
    </citation>
    <scope>NUCLEOTIDE SEQUENCE [LARGE SCALE GENOMIC DNA]</scope>
    <source>
        <strain evidence="2">JMC-PN-2008</strain>
    </source>
</reference>
<gene>
    <name evidence="2" type="ORF">PBY51_010942</name>
</gene>
<dbReference type="AlphaFoldDB" id="A0AAN7X4W4"/>
<evidence type="ECO:0000256" key="1">
    <source>
        <dbReference type="SAM" id="MobiDB-lite"/>
    </source>
</evidence>
<protein>
    <submittedName>
        <fullName evidence="2">Uncharacterized protein</fullName>
    </submittedName>
</protein>
<organism evidence="2 3">
    <name type="scientific">Eleginops maclovinus</name>
    <name type="common">Patagonian blennie</name>
    <name type="synonym">Eleginus maclovinus</name>
    <dbReference type="NCBI Taxonomy" id="56733"/>
    <lineage>
        <taxon>Eukaryota</taxon>
        <taxon>Metazoa</taxon>
        <taxon>Chordata</taxon>
        <taxon>Craniata</taxon>
        <taxon>Vertebrata</taxon>
        <taxon>Euteleostomi</taxon>
        <taxon>Actinopterygii</taxon>
        <taxon>Neopterygii</taxon>
        <taxon>Teleostei</taxon>
        <taxon>Neoteleostei</taxon>
        <taxon>Acanthomorphata</taxon>
        <taxon>Eupercaria</taxon>
        <taxon>Perciformes</taxon>
        <taxon>Notothenioidei</taxon>
        <taxon>Eleginopidae</taxon>
        <taxon>Eleginops</taxon>
    </lineage>
</organism>
<feature type="region of interest" description="Disordered" evidence="1">
    <location>
        <begin position="16"/>
        <end position="41"/>
    </location>
</feature>
<dbReference type="Proteomes" id="UP001346869">
    <property type="component" value="Unassembled WGS sequence"/>
</dbReference>
<keyword evidence="3" id="KW-1185">Reference proteome</keyword>
<proteinExistence type="predicted"/>
<name>A0AAN7X4W4_ELEMC</name>
<comment type="caution">
    <text evidence="2">The sequence shown here is derived from an EMBL/GenBank/DDBJ whole genome shotgun (WGS) entry which is preliminary data.</text>
</comment>
<accession>A0AAN7X4W4</accession>
<sequence length="131" mass="13855">MLLKSLTVAGTQCPGRLEMRGSVGQSRPQGPGRDFGEGALPAAPVSSADRMRVNCSPLTSASGIHEVGHFLFSEGEGGEREKAWGGNLALAEATDDLQSLILPQGCISHRTEKPKACFLVRLQHPHPALSL</sequence>
<reference evidence="2 3" key="2">
    <citation type="journal article" date="2023" name="Mol. Biol. Evol.">
        <title>Genomics of Secondarily Temperate Adaptation in the Only Non-Antarctic Icefish.</title>
        <authorList>
            <person name="Rivera-Colon A.G."/>
            <person name="Rayamajhi N."/>
            <person name="Minhas B.F."/>
            <person name="Madrigal G."/>
            <person name="Bilyk K.T."/>
            <person name="Yoon V."/>
            <person name="Hune M."/>
            <person name="Gregory S."/>
            <person name="Cheng C.H.C."/>
            <person name="Catchen J.M."/>
        </authorList>
    </citation>
    <scope>NUCLEOTIDE SEQUENCE [LARGE SCALE GENOMIC DNA]</scope>
    <source>
        <strain evidence="2">JMC-PN-2008</strain>
    </source>
</reference>
<evidence type="ECO:0000313" key="3">
    <source>
        <dbReference type="Proteomes" id="UP001346869"/>
    </source>
</evidence>